<evidence type="ECO:0000313" key="2">
    <source>
        <dbReference type="Proteomes" id="UP001528912"/>
    </source>
</evidence>
<evidence type="ECO:0008006" key="3">
    <source>
        <dbReference type="Google" id="ProtNLM"/>
    </source>
</evidence>
<evidence type="ECO:0000313" key="1">
    <source>
        <dbReference type="EMBL" id="MDF8265409.1"/>
    </source>
</evidence>
<gene>
    <name evidence="1" type="ORF">P4R38_14265</name>
</gene>
<dbReference type="Proteomes" id="UP001528912">
    <property type="component" value="Unassembled WGS sequence"/>
</dbReference>
<organism evidence="1 2">
    <name type="scientific">Luteipulveratus flavus</name>
    <dbReference type="NCBI Taxonomy" id="3031728"/>
    <lineage>
        <taxon>Bacteria</taxon>
        <taxon>Bacillati</taxon>
        <taxon>Actinomycetota</taxon>
        <taxon>Actinomycetes</taxon>
        <taxon>Micrococcales</taxon>
        <taxon>Dermacoccaceae</taxon>
        <taxon>Luteipulveratus</taxon>
    </lineage>
</organism>
<sequence length="42" mass="4239">MAARRPVPGSPYGATKAAVSSLADAVRAEVAHIVLRPAGQPV</sequence>
<accession>A0ABT6C914</accession>
<keyword evidence="2" id="KW-1185">Reference proteome</keyword>
<comment type="caution">
    <text evidence="1">The sequence shown here is derived from an EMBL/GenBank/DDBJ whole genome shotgun (WGS) entry which is preliminary data.</text>
</comment>
<dbReference type="EMBL" id="JAROAV010000033">
    <property type="protein sequence ID" value="MDF8265409.1"/>
    <property type="molecule type" value="Genomic_DNA"/>
</dbReference>
<dbReference type="RefSeq" id="WP_277192785.1">
    <property type="nucleotide sequence ID" value="NZ_JAROAV010000033.1"/>
</dbReference>
<protein>
    <recommendedName>
        <fullName evidence="3">Short chain dehydrogenase</fullName>
    </recommendedName>
</protein>
<name>A0ABT6C914_9MICO</name>
<proteinExistence type="predicted"/>
<reference evidence="1 2" key="1">
    <citation type="submission" date="2023-03" db="EMBL/GenBank/DDBJ databases">
        <title>YIM 133296 draft genome.</title>
        <authorList>
            <person name="Xiong L."/>
        </authorList>
    </citation>
    <scope>NUCLEOTIDE SEQUENCE [LARGE SCALE GENOMIC DNA]</scope>
    <source>
        <strain evidence="1 2">YIM 133296</strain>
    </source>
</reference>